<protein>
    <submittedName>
        <fullName evidence="8">RNA polymerase sigma24 factor</fullName>
    </submittedName>
</protein>
<evidence type="ECO:0000256" key="3">
    <source>
        <dbReference type="ARBA" id="ARBA00023082"/>
    </source>
</evidence>
<comment type="similarity">
    <text evidence="1">Belongs to the sigma-70 factor family. ECF subfamily.</text>
</comment>
<dbReference type="GO" id="GO:0003677">
    <property type="term" value="F:DNA binding"/>
    <property type="evidence" value="ECO:0007669"/>
    <property type="project" value="UniProtKB-KW"/>
</dbReference>
<keyword evidence="4" id="KW-0238">DNA-binding</keyword>
<evidence type="ECO:0000256" key="4">
    <source>
        <dbReference type="ARBA" id="ARBA00023125"/>
    </source>
</evidence>
<sequence length="184" mass="20586">MNDHESPDGPATAPANVFDSVRLAIDAEFSDFYRANIQQLVGFLINQGASLPTAADIAQDTMAKAYQNWGTIHTPRAWAHTVASRTLVRKIASIREEPVDRLPEPTSLLPSPDSLKEWESHHQVLALLQHLPPRQRQVLAWRFNGYTPQEIAEQLGMTATAVRSNLKKARRAVARRLTCEEAEQ</sequence>
<dbReference type="AlphaFoldDB" id="A0A917YE94"/>
<keyword evidence="5" id="KW-0804">Transcription</keyword>
<dbReference type="Pfam" id="PF04542">
    <property type="entry name" value="Sigma70_r2"/>
    <property type="match status" value="1"/>
</dbReference>
<dbReference type="Gene3D" id="1.10.10.10">
    <property type="entry name" value="Winged helix-like DNA-binding domain superfamily/Winged helix DNA-binding domain"/>
    <property type="match status" value="1"/>
</dbReference>
<keyword evidence="9" id="KW-1185">Reference proteome</keyword>
<evidence type="ECO:0000313" key="8">
    <source>
        <dbReference type="EMBL" id="GGN93783.1"/>
    </source>
</evidence>
<dbReference type="PANTHER" id="PTHR43133:SF8">
    <property type="entry name" value="RNA POLYMERASE SIGMA FACTOR HI_1459-RELATED"/>
    <property type="match status" value="1"/>
</dbReference>
<evidence type="ECO:0000313" key="9">
    <source>
        <dbReference type="Proteomes" id="UP000600365"/>
    </source>
</evidence>
<dbReference type="Proteomes" id="UP000600365">
    <property type="component" value="Unassembled WGS sequence"/>
</dbReference>
<dbReference type="SUPFAM" id="SSF88659">
    <property type="entry name" value="Sigma3 and sigma4 domains of RNA polymerase sigma factors"/>
    <property type="match status" value="1"/>
</dbReference>
<feature type="domain" description="RNA polymerase sigma factor 70 region 4 type 2" evidence="7">
    <location>
        <begin position="122"/>
        <end position="172"/>
    </location>
</feature>
<dbReference type="GO" id="GO:0006352">
    <property type="term" value="P:DNA-templated transcription initiation"/>
    <property type="evidence" value="ECO:0007669"/>
    <property type="project" value="InterPro"/>
</dbReference>
<dbReference type="InterPro" id="IPR007627">
    <property type="entry name" value="RNA_pol_sigma70_r2"/>
</dbReference>
<dbReference type="InterPro" id="IPR036388">
    <property type="entry name" value="WH-like_DNA-bd_sf"/>
</dbReference>
<dbReference type="Pfam" id="PF08281">
    <property type="entry name" value="Sigma70_r4_2"/>
    <property type="match status" value="1"/>
</dbReference>
<evidence type="ECO:0000256" key="5">
    <source>
        <dbReference type="ARBA" id="ARBA00023163"/>
    </source>
</evidence>
<keyword evidence="2" id="KW-0805">Transcription regulation</keyword>
<evidence type="ECO:0000259" key="6">
    <source>
        <dbReference type="Pfam" id="PF04542"/>
    </source>
</evidence>
<dbReference type="Gene3D" id="1.10.1740.10">
    <property type="match status" value="1"/>
</dbReference>
<dbReference type="InterPro" id="IPR014284">
    <property type="entry name" value="RNA_pol_sigma-70_dom"/>
</dbReference>
<dbReference type="GO" id="GO:0016987">
    <property type="term" value="F:sigma factor activity"/>
    <property type="evidence" value="ECO:0007669"/>
    <property type="project" value="UniProtKB-KW"/>
</dbReference>
<evidence type="ECO:0000256" key="1">
    <source>
        <dbReference type="ARBA" id="ARBA00010641"/>
    </source>
</evidence>
<dbReference type="RefSeq" id="WP_189192185.1">
    <property type="nucleotide sequence ID" value="NZ_BMMM01000029.1"/>
</dbReference>
<gene>
    <name evidence="8" type="ORF">GCM10011579_092600</name>
</gene>
<name>A0A917YE94_9ACTN</name>
<dbReference type="InterPro" id="IPR013325">
    <property type="entry name" value="RNA_pol_sigma_r2"/>
</dbReference>
<dbReference type="CDD" id="cd06171">
    <property type="entry name" value="Sigma70_r4"/>
    <property type="match status" value="1"/>
</dbReference>
<keyword evidence="3" id="KW-0731">Sigma factor</keyword>
<comment type="caution">
    <text evidence="8">The sequence shown here is derived from an EMBL/GenBank/DDBJ whole genome shotgun (WGS) entry which is preliminary data.</text>
</comment>
<dbReference type="SUPFAM" id="SSF88946">
    <property type="entry name" value="Sigma2 domain of RNA polymerase sigma factors"/>
    <property type="match status" value="1"/>
</dbReference>
<dbReference type="PANTHER" id="PTHR43133">
    <property type="entry name" value="RNA POLYMERASE ECF-TYPE SIGMA FACTO"/>
    <property type="match status" value="1"/>
</dbReference>
<dbReference type="InterPro" id="IPR039425">
    <property type="entry name" value="RNA_pol_sigma-70-like"/>
</dbReference>
<evidence type="ECO:0000256" key="2">
    <source>
        <dbReference type="ARBA" id="ARBA00023015"/>
    </source>
</evidence>
<dbReference type="InterPro" id="IPR013324">
    <property type="entry name" value="RNA_pol_sigma_r3/r4-like"/>
</dbReference>
<feature type="domain" description="RNA polymerase sigma-70 region 2" evidence="6">
    <location>
        <begin position="32"/>
        <end position="92"/>
    </location>
</feature>
<proteinExistence type="inferred from homology"/>
<dbReference type="NCBIfam" id="TIGR02937">
    <property type="entry name" value="sigma70-ECF"/>
    <property type="match status" value="1"/>
</dbReference>
<reference evidence="8 9" key="1">
    <citation type="journal article" date="2014" name="Int. J. Syst. Evol. Microbiol.">
        <title>Complete genome sequence of Corynebacterium casei LMG S-19264T (=DSM 44701T), isolated from a smear-ripened cheese.</title>
        <authorList>
            <consortium name="US DOE Joint Genome Institute (JGI-PGF)"/>
            <person name="Walter F."/>
            <person name="Albersmeier A."/>
            <person name="Kalinowski J."/>
            <person name="Ruckert C."/>
        </authorList>
    </citation>
    <scope>NUCLEOTIDE SEQUENCE [LARGE SCALE GENOMIC DNA]</scope>
    <source>
        <strain evidence="8 9">CGMCC 4.7111</strain>
    </source>
</reference>
<dbReference type="InterPro" id="IPR013249">
    <property type="entry name" value="RNA_pol_sigma70_r4_t2"/>
</dbReference>
<organism evidence="8 9">
    <name type="scientific">Streptomyces albiflavescens</name>
    <dbReference type="NCBI Taxonomy" id="1623582"/>
    <lineage>
        <taxon>Bacteria</taxon>
        <taxon>Bacillati</taxon>
        <taxon>Actinomycetota</taxon>
        <taxon>Actinomycetes</taxon>
        <taxon>Kitasatosporales</taxon>
        <taxon>Streptomycetaceae</taxon>
        <taxon>Streptomyces</taxon>
    </lineage>
</organism>
<dbReference type="EMBL" id="BMMM01000029">
    <property type="protein sequence ID" value="GGN93783.1"/>
    <property type="molecule type" value="Genomic_DNA"/>
</dbReference>
<evidence type="ECO:0000259" key="7">
    <source>
        <dbReference type="Pfam" id="PF08281"/>
    </source>
</evidence>
<accession>A0A917YE94</accession>